<reference evidence="2" key="1">
    <citation type="submission" date="2016-11" db="EMBL/GenBank/DDBJ databases">
        <authorList>
            <person name="Varghese N."/>
            <person name="Submissions S."/>
        </authorList>
    </citation>
    <scope>NUCLEOTIDE SEQUENCE [LARGE SCALE GENOMIC DNA]</scope>
    <source>
        <strain evidence="2">DSM 17957</strain>
    </source>
</reference>
<evidence type="ECO:0000313" key="1">
    <source>
        <dbReference type="EMBL" id="SHJ30786.1"/>
    </source>
</evidence>
<protein>
    <submittedName>
        <fullName evidence="1">Uncharacterized protein</fullName>
    </submittedName>
</protein>
<dbReference type="InterPro" id="IPR029063">
    <property type="entry name" value="SAM-dependent_MTases_sf"/>
</dbReference>
<gene>
    <name evidence="1" type="ORF">SAMN02745975_01762</name>
</gene>
<dbReference type="AlphaFoldDB" id="A0A1M6I8U5"/>
<organism evidence="1 2">
    <name type="scientific">Geosporobacter subterraneus DSM 17957</name>
    <dbReference type="NCBI Taxonomy" id="1121919"/>
    <lineage>
        <taxon>Bacteria</taxon>
        <taxon>Bacillati</taxon>
        <taxon>Bacillota</taxon>
        <taxon>Clostridia</taxon>
        <taxon>Peptostreptococcales</taxon>
        <taxon>Thermotaleaceae</taxon>
        <taxon>Geosporobacter</taxon>
    </lineage>
</organism>
<dbReference type="Proteomes" id="UP000184536">
    <property type="component" value="Unassembled WGS sequence"/>
</dbReference>
<sequence length="97" mass="11432">MQYAEEFQENTVIQISDDMQRGGCGKVCSRYGEVPCLGDHEYEQMDDEPVIHSYFRHIEADKYFGDMHLLYKEVGVLERIYEGKLIKQGFIDYILKK</sequence>
<evidence type="ECO:0000313" key="2">
    <source>
        <dbReference type="Proteomes" id="UP000184536"/>
    </source>
</evidence>
<dbReference type="STRING" id="1121919.SAMN02745975_01762"/>
<dbReference type="Gene3D" id="3.40.50.150">
    <property type="entry name" value="Vaccinia Virus protein VP39"/>
    <property type="match status" value="1"/>
</dbReference>
<dbReference type="RefSeq" id="WP_190014337.1">
    <property type="nucleotide sequence ID" value="NZ_FQZV01000020.1"/>
</dbReference>
<dbReference type="EMBL" id="FQZV01000020">
    <property type="protein sequence ID" value="SHJ30786.1"/>
    <property type="molecule type" value="Genomic_DNA"/>
</dbReference>
<keyword evidence="2" id="KW-1185">Reference proteome</keyword>
<accession>A0A1M6I8U5</accession>
<proteinExistence type="predicted"/>
<name>A0A1M6I8U5_9FIRM</name>